<dbReference type="Gene3D" id="3.40.50.1010">
    <property type="entry name" value="5'-nuclease"/>
    <property type="match status" value="1"/>
</dbReference>
<reference evidence="2 3" key="1">
    <citation type="submission" date="2008-03" db="EMBL/GenBank/DDBJ databases">
        <title>Complete sequence of Leptothrix cholodnii SP-6.</title>
        <authorList>
            <consortium name="US DOE Joint Genome Institute"/>
            <person name="Copeland A."/>
            <person name="Lucas S."/>
            <person name="Lapidus A."/>
            <person name="Glavina del Rio T."/>
            <person name="Dalin E."/>
            <person name="Tice H."/>
            <person name="Bruce D."/>
            <person name="Goodwin L."/>
            <person name="Pitluck S."/>
            <person name="Chertkov O."/>
            <person name="Brettin T."/>
            <person name="Detter J.C."/>
            <person name="Han C."/>
            <person name="Kuske C.R."/>
            <person name="Schmutz J."/>
            <person name="Larimer F."/>
            <person name="Land M."/>
            <person name="Hauser L."/>
            <person name="Kyrpides N."/>
            <person name="Lykidis A."/>
            <person name="Emerson D."/>
            <person name="Richardson P."/>
        </authorList>
    </citation>
    <scope>NUCLEOTIDE SEQUENCE [LARGE SCALE GENOMIC DNA]</scope>
    <source>
        <strain evidence="3">ATCC 51168 / LMG 8142 / SP-6</strain>
    </source>
</reference>
<dbReference type="KEGG" id="lch:Lcho_4258"/>
<dbReference type="SUPFAM" id="SSF88723">
    <property type="entry name" value="PIN domain-like"/>
    <property type="match status" value="1"/>
</dbReference>
<dbReference type="InterPro" id="IPR002716">
    <property type="entry name" value="PIN_dom"/>
</dbReference>
<dbReference type="Pfam" id="PF01850">
    <property type="entry name" value="PIN"/>
    <property type="match status" value="1"/>
</dbReference>
<protein>
    <submittedName>
        <fullName evidence="2">PilT protein domain protein</fullName>
    </submittedName>
</protein>
<feature type="domain" description="PIN" evidence="1">
    <location>
        <begin position="4"/>
        <end position="125"/>
    </location>
</feature>
<dbReference type="RefSeq" id="WP_012349250.1">
    <property type="nucleotide sequence ID" value="NC_010524.1"/>
</dbReference>
<dbReference type="OrthoDB" id="32974at2"/>
<organism evidence="2 3">
    <name type="scientific">Leptothrix cholodnii (strain ATCC 51168 / LMG 8142 / SP-6)</name>
    <name type="common">Leptothrix discophora (strain SP-6)</name>
    <dbReference type="NCBI Taxonomy" id="395495"/>
    <lineage>
        <taxon>Bacteria</taxon>
        <taxon>Pseudomonadati</taxon>
        <taxon>Pseudomonadota</taxon>
        <taxon>Betaproteobacteria</taxon>
        <taxon>Burkholderiales</taxon>
        <taxon>Sphaerotilaceae</taxon>
        <taxon>Leptothrix</taxon>
    </lineage>
</organism>
<dbReference type="InterPro" id="IPR029060">
    <property type="entry name" value="PIN-like_dom_sf"/>
</dbReference>
<keyword evidence="3" id="KW-1185">Reference proteome</keyword>
<dbReference type="STRING" id="395495.Lcho_4258"/>
<name>B1XZE6_LEPCP</name>
<dbReference type="eggNOG" id="COG5611">
    <property type="taxonomic scope" value="Bacteria"/>
</dbReference>
<dbReference type="CDD" id="cd18683">
    <property type="entry name" value="PIN_VapC-like"/>
    <property type="match status" value="1"/>
</dbReference>
<dbReference type="AlphaFoldDB" id="B1XZE6"/>
<proteinExistence type="predicted"/>
<sequence>MASLDTNVLVRWLVDDDPAQSETVRRLMEQAVAREEPLFMSSTVLLELEWVLRTSYGCSKPDVLQMFNALLESRELVFENEAAVERALNLYRVGNADFGECLHVGIAGAALQGPMWTFDRKAARLSGAQLLT</sequence>
<accession>B1XZE6</accession>
<evidence type="ECO:0000313" key="3">
    <source>
        <dbReference type="Proteomes" id="UP000001693"/>
    </source>
</evidence>
<dbReference type="HOGENOM" id="CLU_121449_0_1_4"/>
<dbReference type="EMBL" id="CP001013">
    <property type="protein sequence ID" value="ACB36509.1"/>
    <property type="molecule type" value="Genomic_DNA"/>
</dbReference>
<evidence type="ECO:0000313" key="2">
    <source>
        <dbReference type="EMBL" id="ACB36509.1"/>
    </source>
</evidence>
<gene>
    <name evidence="2" type="ordered locus">Lcho_4258</name>
</gene>
<dbReference type="Proteomes" id="UP000001693">
    <property type="component" value="Chromosome"/>
</dbReference>
<evidence type="ECO:0000259" key="1">
    <source>
        <dbReference type="Pfam" id="PF01850"/>
    </source>
</evidence>